<gene>
    <name evidence="2" type="ORF">DAPPUDRAFT_266997</name>
</gene>
<dbReference type="KEGG" id="dpx:DAPPUDRAFT_266997"/>
<dbReference type="EMBL" id="GL732875">
    <property type="protein sequence ID" value="EFX64128.1"/>
    <property type="molecule type" value="Genomic_DNA"/>
</dbReference>
<dbReference type="InParanoid" id="E9HVV3"/>
<feature type="region of interest" description="Disordered" evidence="1">
    <location>
        <begin position="29"/>
        <end position="63"/>
    </location>
</feature>
<protein>
    <submittedName>
        <fullName evidence="2">Uncharacterized protein</fullName>
    </submittedName>
</protein>
<feature type="compositionally biased region" description="Polar residues" evidence="1">
    <location>
        <begin position="31"/>
        <end position="41"/>
    </location>
</feature>
<dbReference type="AlphaFoldDB" id="E9HVV3"/>
<name>E9HVV3_DAPPU</name>
<feature type="compositionally biased region" description="Polar residues" evidence="1">
    <location>
        <begin position="53"/>
        <end position="63"/>
    </location>
</feature>
<sequence length="63" mass="7228">MDYGELFSPVLDEEIYLISQRDSSFLDKKPQSTVYTSASTGSKRRREYGTPTWIPSSENLDYA</sequence>
<accession>E9HVV3</accession>
<keyword evidence="3" id="KW-1185">Reference proteome</keyword>
<organism evidence="2 3">
    <name type="scientific">Daphnia pulex</name>
    <name type="common">Water flea</name>
    <dbReference type="NCBI Taxonomy" id="6669"/>
    <lineage>
        <taxon>Eukaryota</taxon>
        <taxon>Metazoa</taxon>
        <taxon>Ecdysozoa</taxon>
        <taxon>Arthropoda</taxon>
        <taxon>Crustacea</taxon>
        <taxon>Branchiopoda</taxon>
        <taxon>Diplostraca</taxon>
        <taxon>Cladocera</taxon>
        <taxon>Anomopoda</taxon>
        <taxon>Daphniidae</taxon>
        <taxon>Daphnia</taxon>
    </lineage>
</organism>
<evidence type="ECO:0000313" key="3">
    <source>
        <dbReference type="Proteomes" id="UP000000305"/>
    </source>
</evidence>
<dbReference type="HOGENOM" id="CLU_2888013_0_0_1"/>
<reference evidence="2 3" key="1">
    <citation type="journal article" date="2011" name="Science">
        <title>The ecoresponsive genome of Daphnia pulex.</title>
        <authorList>
            <person name="Colbourne J.K."/>
            <person name="Pfrender M.E."/>
            <person name="Gilbert D."/>
            <person name="Thomas W.K."/>
            <person name="Tucker A."/>
            <person name="Oakley T.H."/>
            <person name="Tokishita S."/>
            <person name="Aerts A."/>
            <person name="Arnold G.J."/>
            <person name="Basu M.K."/>
            <person name="Bauer D.J."/>
            <person name="Caceres C.E."/>
            <person name="Carmel L."/>
            <person name="Casola C."/>
            <person name="Choi J.H."/>
            <person name="Detter J.C."/>
            <person name="Dong Q."/>
            <person name="Dusheyko S."/>
            <person name="Eads B.D."/>
            <person name="Frohlich T."/>
            <person name="Geiler-Samerotte K.A."/>
            <person name="Gerlach D."/>
            <person name="Hatcher P."/>
            <person name="Jogdeo S."/>
            <person name="Krijgsveld J."/>
            <person name="Kriventseva E.V."/>
            <person name="Kultz D."/>
            <person name="Laforsch C."/>
            <person name="Lindquist E."/>
            <person name="Lopez J."/>
            <person name="Manak J.R."/>
            <person name="Muller J."/>
            <person name="Pangilinan J."/>
            <person name="Patwardhan R.P."/>
            <person name="Pitluck S."/>
            <person name="Pritham E.J."/>
            <person name="Rechtsteiner A."/>
            <person name="Rho M."/>
            <person name="Rogozin I.B."/>
            <person name="Sakarya O."/>
            <person name="Salamov A."/>
            <person name="Schaack S."/>
            <person name="Shapiro H."/>
            <person name="Shiga Y."/>
            <person name="Skalitzky C."/>
            <person name="Smith Z."/>
            <person name="Souvorov A."/>
            <person name="Sung W."/>
            <person name="Tang Z."/>
            <person name="Tsuchiya D."/>
            <person name="Tu H."/>
            <person name="Vos H."/>
            <person name="Wang M."/>
            <person name="Wolf Y.I."/>
            <person name="Yamagata H."/>
            <person name="Yamada T."/>
            <person name="Ye Y."/>
            <person name="Shaw J.R."/>
            <person name="Andrews J."/>
            <person name="Crease T.J."/>
            <person name="Tang H."/>
            <person name="Lucas S.M."/>
            <person name="Robertson H.M."/>
            <person name="Bork P."/>
            <person name="Koonin E.V."/>
            <person name="Zdobnov E.M."/>
            <person name="Grigoriev I.V."/>
            <person name="Lynch M."/>
            <person name="Boore J.L."/>
        </authorList>
    </citation>
    <scope>NUCLEOTIDE SEQUENCE [LARGE SCALE GENOMIC DNA]</scope>
</reference>
<evidence type="ECO:0000313" key="2">
    <source>
        <dbReference type="EMBL" id="EFX64128.1"/>
    </source>
</evidence>
<evidence type="ECO:0000256" key="1">
    <source>
        <dbReference type="SAM" id="MobiDB-lite"/>
    </source>
</evidence>
<dbReference type="Proteomes" id="UP000000305">
    <property type="component" value="Unassembled WGS sequence"/>
</dbReference>
<proteinExistence type="predicted"/>